<dbReference type="Gene3D" id="3.40.1160.10">
    <property type="entry name" value="Acetylglutamate kinase-like"/>
    <property type="match status" value="1"/>
</dbReference>
<keyword evidence="6" id="KW-0067">ATP-binding</keyword>
<dbReference type="GO" id="GO:0004072">
    <property type="term" value="F:aspartate kinase activity"/>
    <property type="evidence" value="ECO:0007669"/>
    <property type="project" value="UniProtKB-EC"/>
</dbReference>
<dbReference type="SUPFAM" id="SSF55021">
    <property type="entry name" value="ACT-like"/>
    <property type="match status" value="1"/>
</dbReference>
<evidence type="ECO:0000256" key="1">
    <source>
        <dbReference type="ARBA" id="ARBA00010122"/>
    </source>
</evidence>
<dbReference type="EMBL" id="CP098023">
    <property type="protein sequence ID" value="WKD49095.1"/>
    <property type="molecule type" value="Genomic_DNA"/>
</dbReference>
<dbReference type="PANTHER" id="PTHR21499">
    <property type="entry name" value="ASPARTATE KINASE"/>
    <property type="match status" value="1"/>
</dbReference>
<proteinExistence type="inferred from homology"/>
<dbReference type="CDD" id="cd04915">
    <property type="entry name" value="ACT_AK-Ectoine_2"/>
    <property type="match status" value="1"/>
</dbReference>
<accession>A0ABY9E7V3</accession>
<dbReference type="InterPro" id="IPR001048">
    <property type="entry name" value="Asp/Glu/Uridylate_kinase"/>
</dbReference>
<dbReference type="PANTHER" id="PTHR21499:SF3">
    <property type="entry name" value="ASPARTOKINASE"/>
    <property type="match status" value="1"/>
</dbReference>
<comment type="catalytic activity">
    <reaction evidence="7">
        <text>L-aspartate + ATP = 4-phospho-L-aspartate + ADP</text>
        <dbReference type="Rhea" id="RHEA:23776"/>
        <dbReference type="ChEBI" id="CHEBI:29991"/>
        <dbReference type="ChEBI" id="CHEBI:30616"/>
        <dbReference type="ChEBI" id="CHEBI:57535"/>
        <dbReference type="ChEBI" id="CHEBI:456216"/>
        <dbReference type="EC" id="2.7.2.4"/>
    </reaction>
</comment>
<name>A0ABY9E7V3_9GAMM</name>
<evidence type="ECO:0000313" key="10">
    <source>
        <dbReference type="EMBL" id="WKD49095.1"/>
    </source>
</evidence>
<evidence type="ECO:0000259" key="8">
    <source>
        <dbReference type="Pfam" id="PF00696"/>
    </source>
</evidence>
<dbReference type="RefSeq" id="WP_301414882.1">
    <property type="nucleotide sequence ID" value="NZ_CP098023.1"/>
</dbReference>
<keyword evidence="11" id="KW-1185">Reference proteome</keyword>
<dbReference type="SUPFAM" id="SSF53633">
    <property type="entry name" value="Carbamate kinase-like"/>
    <property type="match status" value="1"/>
</dbReference>
<keyword evidence="3 10" id="KW-0808">Transferase</keyword>
<dbReference type="InterPro" id="IPR036393">
    <property type="entry name" value="AceGlu_kinase-like_sf"/>
</dbReference>
<dbReference type="InterPro" id="IPR045865">
    <property type="entry name" value="ACT-like_dom_sf"/>
</dbReference>
<evidence type="ECO:0000256" key="3">
    <source>
        <dbReference type="ARBA" id="ARBA00022679"/>
    </source>
</evidence>
<feature type="domain" description="Aspartokinase ACT" evidence="9">
    <location>
        <begin position="403"/>
        <end position="461"/>
    </location>
</feature>
<keyword evidence="5 10" id="KW-0418">Kinase</keyword>
<reference evidence="10 11" key="1">
    <citation type="submission" date="2022-05" db="EMBL/GenBank/DDBJ databases">
        <title>Microbulbifer sp. nov., isolated from sponge.</title>
        <authorList>
            <person name="Gao L."/>
        </authorList>
    </citation>
    <scope>NUCLEOTIDE SEQUENCE [LARGE SCALE GENOMIC DNA]</scope>
    <source>
        <strain evidence="10 11">MI-G</strain>
    </source>
</reference>
<sequence length="476" mass="52604">MHTIEKIGGTSMNDYLSVRDNIIRNDKKGIYRRVFVVSAYGDITDKLLEHKKSGQPGVYGLFASGIEDESWSEKFDELGTELRRINQSLFGGGELLQRANEFLNERLGDARQCLLDLQSLCQHGHFELKAHLGTVREMLASIGEAHSAWNTVQLLQRDGVNACFVDLTGWRASSHMPLDERIQTAFANIDLDTQLPIVTGYAHSDAGLMTSFDRGYSEMTFSRLAVITQAKEAIIHKEFHLSSADPRLVGEDSAVPIGRTNYDVADQLANLGMEAIHPKAAKGLRQNNIPLRIKNTFEPEHTGTLITGDYVSDSPCVEIIAGCKGIYALELFDQDMAGSIHDYDQDVLAIIKRFKAHIVSKDINANTLTHFLSTNLKTLKRIQAALEEHFPEAELNQQKVAIVSAIGSDMQIPGILAKTVQAVASNNISVLAVHQSMRQVDMQFIVNESDYVAAIKSLHAALVEVHEHGRAICLAS</sequence>
<protein>
    <recommendedName>
        <fullName evidence="2">aspartate kinase</fullName>
        <ecNumber evidence="2">2.7.2.4</ecNumber>
    </recommendedName>
</protein>
<gene>
    <name evidence="10" type="ORF">M8T91_14505</name>
</gene>
<evidence type="ECO:0000259" key="9">
    <source>
        <dbReference type="Pfam" id="PF22468"/>
    </source>
</evidence>
<dbReference type="Gene3D" id="3.30.2130.10">
    <property type="entry name" value="VC0802-like"/>
    <property type="match status" value="1"/>
</dbReference>
<dbReference type="Pfam" id="PF22468">
    <property type="entry name" value="ACT_9"/>
    <property type="match status" value="1"/>
</dbReference>
<comment type="similarity">
    <text evidence="1">Belongs to the aspartokinase family.</text>
</comment>
<evidence type="ECO:0000256" key="4">
    <source>
        <dbReference type="ARBA" id="ARBA00022741"/>
    </source>
</evidence>
<feature type="domain" description="Aspartate/glutamate/uridylate kinase" evidence="8">
    <location>
        <begin position="3"/>
        <end position="295"/>
    </location>
</feature>
<dbReference type="InterPro" id="IPR054352">
    <property type="entry name" value="ACT_Aspartokinase"/>
</dbReference>
<dbReference type="Pfam" id="PF00696">
    <property type="entry name" value="AA_kinase"/>
    <property type="match status" value="1"/>
</dbReference>
<evidence type="ECO:0000313" key="11">
    <source>
        <dbReference type="Proteomes" id="UP001321520"/>
    </source>
</evidence>
<organism evidence="10 11">
    <name type="scientific">Microbulbifer spongiae</name>
    <dbReference type="NCBI Taxonomy" id="2944933"/>
    <lineage>
        <taxon>Bacteria</taxon>
        <taxon>Pseudomonadati</taxon>
        <taxon>Pseudomonadota</taxon>
        <taxon>Gammaproteobacteria</taxon>
        <taxon>Cellvibrionales</taxon>
        <taxon>Microbulbiferaceae</taxon>
        <taxon>Microbulbifer</taxon>
    </lineage>
</organism>
<evidence type="ECO:0000256" key="2">
    <source>
        <dbReference type="ARBA" id="ARBA00013059"/>
    </source>
</evidence>
<dbReference type="CDD" id="cd04910">
    <property type="entry name" value="ACT_AK-Ectoine_1"/>
    <property type="match status" value="1"/>
</dbReference>
<evidence type="ECO:0000256" key="5">
    <source>
        <dbReference type="ARBA" id="ARBA00022777"/>
    </source>
</evidence>
<keyword evidence="4" id="KW-0547">Nucleotide-binding</keyword>
<evidence type="ECO:0000256" key="6">
    <source>
        <dbReference type="ARBA" id="ARBA00022840"/>
    </source>
</evidence>
<dbReference type="NCBIfam" id="NF006614">
    <property type="entry name" value="PRK09181.1"/>
    <property type="match status" value="1"/>
</dbReference>
<dbReference type="Proteomes" id="UP001321520">
    <property type="component" value="Chromosome"/>
</dbReference>
<evidence type="ECO:0000256" key="7">
    <source>
        <dbReference type="ARBA" id="ARBA00047872"/>
    </source>
</evidence>
<dbReference type="EC" id="2.7.2.4" evidence="2"/>